<keyword evidence="8" id="KW-1185">Reference proteome</keyword>
<proteinExistence type="predicted"/>
<dbReference type="PANTHER" id="PTHR23502:SF23">
    <property type="entry name" value="FLUCONAZOLE RESISTANCE PROTEIN 1"/>
    <property type="match status" value="1"/>
</dbReference>
<dbReference type="GO" id="GO:1990961">
    <property type="term" value="P:xenobiotic detoxification by transmembrane export across the plasma membrane"/>
    <property type="evidence" value="ECO:0007669"/>
    <property type="project" value="TreeGrafter"/>
</dbReference>
<evidence type="ECO:0000256" key="1">
    <source>
        <dbReference type="ARBA" id="ARBA00004141"/>
    </source>
</evidence>
<organism evidence="7 8">
    <name type="scientific">Talaromyces proteolyticus</name>
    <dbReference type="NCBI Taxonomy" id="1131652"/>
    <lineage>
        <taxon>Eukaryota</taxon>
        <taxon>Fungi</taxon>
        <taxon>Dikarya</taxon>
        <taxon>Ascomycota</taxon>
        <taxon>Pezizomycotina</taxon>
        <taxon>Eurotiomycetes</taxon>
        <taxon>Eurotiomycetidae</taxon>
        <taxon>Eurotiales</taxon>
        <taxon>Trichocomaceae</taxon>
        <taxon>Talaromyces</taxon>
        <taxon>Talaromyces sect. Bacilispori</taxon>
    </lineage>
</organism>
<evidence type="ECO:0000256" key="3">
    <source>
        <dbReference type="ARBA" id="ARBA00022989"/>
    </source>
</evidence>
<feature type="transmembrane region" description="Helical" evidence="6">
    <location>
        <begin position="291"/>
        <end position="310"/>
    </location>
</feature>
<evidence type="ECO:0000313" key="7">
    <source>
        <dbReference type="EMBL" id="KAH8693196.1"/>
    </source>
</evidence>
<dbReference type="AlphaFoldDB" id="A0AAD4PXJ3"/>
<dbReference type="InterPro" id="IPR036259">
    <property type="entry name" value="MFS_trans_sf"/>
</dbReference>
<evidence type="ECO:0000256" key="2">
    <source>
        <dbReference type="ARBA" id="ARBA00022692"/>
    </source>
</evidence>
<sequence length="461" mass="51697">MFVFTQDYSLQLRHQHSRGGNNDNSRSSQTKSDDVESLGRIRTMNRTRTAPWNLCLQRTKSIPIKPQKTSDGIVLVDWYATDDLDNPQNWSGSKKCLVAFLLCFYTWTVYWVGPIYNTAEGGIQEHFGVSPVASSLGLSLYVLAYGIGDLLFPPLCEIPVIGRNPIYYLTFIIFWILSFPEVVVDSFANGGATVGDMLSVIYIPFGFSGWGFSAFAGPAFGSLTGGFAAQAKGWRWPMWEITSPSNILLRRARRLRMLQSQSEINQHHMKAFDILLTTLVKPIEIMMKDPSIFFVNVYTSYFYGVFYVFFEVFPLVFPTGLAFLACLVGAVIALGSYLAYLHFYMVPDNIKNGLREQEHRLFPTIIVAIFVMGQFVIFQALFMYIPLSYPQYTASLFAGNSIWRSGVACGTILFARPLFVNLGTLRGVTVLGDLTVMGILGTIAMSVFGKKLRARSKFAQN</sequence>
<protein>
    <submittedName>
        <fullName evidence="7">Major facilitator superfamily domain-containing protein</fullName>
    </submittedName>
</protein>
<feature type="transmembrane region" description="Helical" evidence="6">
    <location>
        <begin position="316"/>
        <end position="340"/>
    </location>
</feature>
<reference evidence="7" key="1">
    <citation type="submission" date="2021-12" db="EMBL/GenBank/DDBJ databases">
        <title>Convergent genome expansion in fungi linked to evolution of root-endophyte symbiosis.</title>
        <authorList>
            <consortium name="DOE Joint Genome Institute"/>
            <person name="Ke Y.-H."/>
            <person name="Bonito G."/>
            <person name="Liao H.-L."/>
            <person name="Looney B."/>
            <person name="Rojas-Flechas A."/>
            <person name="Nash J."/>
            <person name="Hameed K."/>
            <person name="Schadt C."/>
            <person name="Martin F."/>
            <person name="Crous P.W."/>
            <person name="Miettinen O."/>
            <person name="Magnuson J.K."/>
            <person name="Labbe J."/>
            <person name="Jacobson D."/>
            <person name="Doktycz M.J."/>
            <person name="Veneault-Fourrey C."/>
            <person name="Kuo A."/>
            <person name="Mondo S."/>
            <person name="Calhoun S."/>
            <person name="Riley R."/>
            <person name="Ohm R."/>
            <person name="LaButti K."/>
            <person name="Andreopoulos B."/>
            <person name="Pangilinan J."/>
            <person name="Nolan M."/>
            <person name="Tritt A."/>
            <person name="Clum A."/>
            <person name="Lipzen A."/>
            <person name="Daum C."/>
            <person name="Barry K."/>
            <person name="Grigoriev I.V."/>
            <person name="Vilgalys R."/>
        </authorList>
    </citation>
    <scope>NUCLEOTIDE SEQUENCE</scope>
    <source>
        <strain evidence="7">PMI_201</strain>
    </source>
</reference>
<feature type="transmembrane region" description="Helical" evidence="6">
    <location>
        <begin position="361"/>
        <end position="385"/>
    </location>
</feature>
<feature type="transmembrane region" description="Helical" evidence="6">
    <location>
        <begin position="167"/>
        <end position="188"/>
    </location>
</feature>
<evidence type="ECO:0000313" key="8">
    <source>
        <dbReference type="Proteomes" id="UP001201262"/>
    </source>
</evidence>
<feature type="transmembrane region" description="Helical" evidence="6">
    <location>
        <begin position="136"/>
        <end position="155"/>
    </location>
</feature>
<evidence type="ECO:0000256" key="6">
    <source>
        <dbReference type="SAM" id="Phobius"/>
    </source>
</evidence>
<dbReference type="Proteomes" id="UP001201262">
    <property type="component" value="Unassembled WGS sequence"/>
</dbReference>
<evidence type="ECO:0000256" key="4">
    <source>
        <dbReference type="ARBA" id="ARBA00023136"/>
    </source>
</evidence>
<evidence type="ECO:0000256" key="5">
    <source>
        <dbReference type="SAM" id="MobiDB-lite"/>
    </source>
</evidence>
<dbReference type="EMBL" id="JAJTJA010000010">
    <property type="protein sequence ID" value="KAH8693196.1"/>
    <property type="molecule type" value="Genomic_DNA"/>
</dbReference>
<dbReference type="Gene3D" id="1.20.1250.20">
    <property type="entry name" value="MFS general substrate transporter like domains"/>
    <property type="match status" value="1"/>
</dbReference>
<accession>A0AAD4PXJ3</accession>
<gene>
    <name evidence="7" type="ORF">BGW36DRAFT_399906</name>
</gene>
<feature type="compositionally biased region" description="Low complexity" evidence="5">
    <location>
        <begin position="18"/>
        <end position="28"/>
    </location>
</feature>
<dbReference type="GeneID" id="70248862"/>
<comment type="subcellular location">
    <subcellularLocation>
        <location evidence="1">Membrane</location>
        <topology evidence="1">Multi-pass membrane protein</topology>
    </subcellularLocation>
</comment>
<keyword evidence="2 6" id="KW-0812">Transmembrane</keyword>
<feature type="transmembrane region" description="Helical" evidence="6">
    <location>
        <begin position="200"/>
        <end position="229"/>
    </location>
</feature>
<keyword evidence="4 6" id="KW-0472">Membrane</keyword>
<dbReference type="RefSeq" id="XP_046069069.1">
    <property type="nucleotide sequence ID" value="XM_046218575.1"/>
</dbReference>
<keyword evidence="3 6" id="KW-1133">Transmembrane helix</keyword>
<dbReference type="GO" id="GO:0005886">
    <property type="term" value="C:plasma membrane"/>
    <property type="evidence" value="ECO:0007669"/>
    <property type="project" value="TreeGrafter"/>
</dbReference>
<dbReference type="GO" id="GO:0015244">
    <property type="term" value="F:fluconazole transmembrane transporter activity"/>
    <property type="evidence" value="ECO:0007669"/>
    <property type="project" value="TreeGrafter"/>
</dbReference>
<name>A0AAD4PXJ3_9EURO</name>
<feature type="transmembrane region" description="Helical" evidence="6">
    <location>
        <begin position="96"/>
        <end position="116"/>
    </location>
</feature>
<dbReference type="PANTHER" id="PTHR23502">
    <property type="entry name" value="MAJOR FACILITATOR SUPERFAMILY"/>
    <property type="match status" value="1"/>
</dbReference>
<dbReference type="SUPFAM" id="SSF103473">
    <property type="entry name" value="MFS general substrate transporter"/>
    <property type="match status" value="1"/>
</dbReference>
<feature type="transmembrane region" description="Helical" evidence="6">
    <location>
        <begin position="428"/>
        <end position="448"/>
    </location>
</feature>
<feature type="region of interest" description="Disordered" evidence="5">
    <location>
        <begin position="14"/>
        <end position="40"/>
    </location>
</feature>
<comment type="caution">
    <text evidence="7">The sequence shown here is derived from an EMBL/GenBank/DDBJ whole genome shotgun (WGS) entry which is preliminary data.</text>
</comment>